<dbReference type="EC" id="2.5.1.54" evidence="3"/>
<protein>
    <recommendedName>
        <fullName evidence="3">Phospho-2-dehydro-3-deoxyheptonate aldolase</fullName>
        <ecNumber evidence="3">2.5.1.54</ecNumber>
    </recommendedName>
</protein>
<organism evidence="4 5">
    <name type="scientific">Nonomuraea antimicrobica</name>
    <dbReference type="NCBI Taxonomy" id="561173"/>
    <lineage>
        <taxon>Bacteria</taxon>
        <taxon>Bacillati</taxon>
        <taxon>Actinomycetota</taxon>
        <taxon>Actinomycetes</taxon>
        <taxon>Streptosporangiales</taxon>
        <taxon>Streptosporangiaceae</taxon>
        <taxon>Nonomuraea</taxon>
    </lineage>
</organism>
<keyword evidence="2 3" id="KW-0808">Transferase</keyword>
<sequence length="391" mass="44488">MSDMSSLVETRDWVHFRRLPARQQPDWPDRDELHAVLRSLPQDDLVTRDSVDELWIALAGLESGGLVLQLGDCVEDIDEDVGAVTRQKLGFLDEARSRLRHRTGREVIAVGRLAGQYAKPRSSDHEIVDGVALPSFRGPIVNSPHASLDARIPSAHRVARAHAAAQRAYEVIDAHNRAAGRDAPVWTSHELLLLDYELRFLRNDAPRNHLATTHWPWIGERTRQRDGAHIALASTLSNPVSVKLGPSASPDEAARLAQRLNPHDEPGRLTFIVRMGHQYIDRLRPVVRGVHRRLRHVHWICDPMHGNTITSRSGLKTRHVEHVVAELRRFQEILLDERRHPAGLHLEATPDDVYECSHHHREPTDPSRYRTLLDPRLNPEQTAHVLDQWFV</sequence>
<evidence type="ECO:0000256" key="3">
    <source>
        <dbReference type="RuleBase" id="RU363071"/>
    </source>
</evidence>
<evidence type="ECO:0000256" key="1">
    <source>
        <dbReference type="ARBA" id="ARBA00008911"/>
    </source>
</evidence>
<dbReference type="SUPFAM" id="SSF51569">
    <property type="entry name" value="Aldolase"/>
    <property type="match status" value="1"/>
</dbReference>
<keyword evidence="3" id="KW-0028">Amino-acid biosynthesis</keyword>
<proteinExistence type="inferred from homology"/>
<keyword evidence="5" id="KW-1185">Reference proteome</keyword>
<dbReference type="InterPro" id="IPR013785">
    <property type="entry name" value="Aldolase_TIM"/>
</dbReference>
<dbReference type="PANTHER" id="PTHR21337:SF0">
    <property type="entry name" value="PHOSPHO-2-DEHYDRO-3-DEOXYHEPTONATE ALDOLASE"/>
    <property type="match status" value="1"/>
</dbReference>
<evidence type="ECO:0000256" key="2">
    <source>
        <dbReference type="ARBA" id="ARBA00022679"/>
    </source>
</evidence>
<dbReference type="Gene3D" id="3.20.20.70">
    <property type="entry name" value="Aldolase class I"/>
    <property type="match status" value="1"/>
</dbReference>
<comment type="catalytic activity">
    <reaction evidence="3">
        <text>D-erythrose 4-phosphate + phosphoenolpyruvate + H2O = 7-phospho-2-dehydro-3-deoxy-D-arabino-heptonate + phosphate</text>
        <dbReference type="Rhea" id="RHEA:14717"/>
        <dbReference type="ChEBI" id="CHEBI:15377"/>
        <dbReference type="ChEBI" id="CHEBI:16897"/>
        <dbReference type="ChEBI" id="CHEBI:43474"/>
        <dbReference type="ChEBI" id="CHEBI:58394"/>
        <dbReference type="ChEBI" id="CHEBI:58702"/>
        <dbReference type="EC" id="2.5.1.54"/>
    </reaction>
</comment>
<comment type="caution">
    <text evidence="4">The sequence shown here is derived from an EMBL/GenBank/DDBJ whole genome shotgun (WGS) entry which is preliminary data.</text>
</comment>
<evidence type="ECO:0000313" key="5">
    <source>
        <dbReference type="Proteomes" id="UP001500902"/>
    </source>
</evidence>
<accession>A0ABP7CNI5</accession>
<dbReference type="Proteomes" id="UP001500902">
    <property type="component" value="Unassembled WGS sequence"/>
</dbReference>
<dbReference type="PANTHER" id="PTHR21337">
    <property type="entry name" value="PHOSPHO-2-DEHYDRO-3-DEOXYHEPTONATE ALDOLASE 1, 2"/>
    <property type="match status" value="1"/>
</dbReference>
<gene>
    <name evidence="4" type="primary">phzC</name>
    <name evidence="4" type="ORF">GCM10022224_066950</name>
</gene>
<comment type="pathway">
    <text evidence="3">Metabolic intermediate biosynthesis; chorismate biosynthesis; chorismate from D-erythrose 4-phosphate and phosphoenolpyruvate: step 1/7.</text>
</comment>
<comment type="similarity">
    <text evidence="1 3">Belongs to the class-II DAHP synthase family.</text>
</comment>
<dbReference type="Pfam" id="PF01474">
    <property type="entry name" value="DAHP_synth_2"/>
    <property type="match status" value="1"/>
</dbReference>
<dbReference type="InterPro" id="IPR002480">
    <property type="entry name" value="DAHP_synth_2"/>
</dbReference>
<reference evidence="5" key="1">
    <citation type="journal article" date="2019" name="Int. J. Syst. Evol. Microbiol.">
        <title>The Global Catalogue of Microorganisms (GCM) 10K type strain sequencing project: providing services to taxonomists for standard genome sequencing and annotation.</title>
        <authorList>
            <consortium name="The Broad Institute Genomics Platform"/>
            <consortium name="The Broad Institute Genome Sequencing Center for Infectious Disease"/>
            <person name="Wu L."/>
            <person name="Ma J."/>
        </authorList>
    </citation>
    <scope>NUCLEOTIDE SEQUENCE [LARGE SCALE GENOMIC DNA]</scope>
    <source>
        <strain evidence="5">JCM 16904</strain>
    </source>
</reference>
<evidence type="ECO:0000313" key="4">
    <source>
        <dbReference type="EMBL" id="GAA3691935.1"/>
    </source>
</evidence>
<keyword evidence="3" id="KW-0057">Aromatic amino acid biosynthesis</keyword>
<dbReference type="EMBL" id="BAAAZP010000124">
    <property type="protein sequence ID" value="GAA3691935.1"/>
    <property type="molecule type" value="Genomic_DNA"/>
</dbReference>
<name>A0ABP7CNI5_9ACTN</name>